<reference evidence="2" key="1">
    <citation type="submission" date="2016-10" db="EMBL/GenBank/DDBJ databases">
        <authorList>
            <person name="Varghese N."/>
            <person name="Submissions S."/>
        </authorList>
    </citation>
    <scope>NUCLEOTIDE SEQUENCE [LARGE SCALE GENOMIC DNA]</scope>
    <source>
        <strain evidence="2">MO64</strain>
    </source>
</reference>
<name>A0A1I4AXK6_9GAMM</name>
<keyword evidence="2" id="KW-1185">Reference proteome</keyword>
<evidence type="ECO:0000313" key="1">
    <source>
        <dbReference type="EMBL" id="SFK60419.1"/>
    </source>
</evidence>
<dbReference type="EMBL" id="FOSR01000004">
    <property type="protein sequence ID" value="SFK60419.1"/>
    <property type="molecule type" value="Genomic_DNA"/>
</dbReference>
<evidence type="ECO:0000313" key="2">
    <source>
        <dbReference type="Proteomes" id="UP000198725"/>
    </source>
</evidence>
<evidence type="ECO:0008006" key="3">
    <source>
        <dbReference type="Google" id="ProtNLM"/>
    </source>
</evidence>
<dbReference type="RefSeq" id="WP_092702576.1">
    <property type="nucleotide sequence ID" value="NZ_FOSR01000004.1"/>
</dbReference>
<dbReference type="AlphaFoldDB" id="A0A1I4AXK6"/>
<protein>
    <recommendedName>
        <fullName evidence="3">DUF4340 domain-containing protein</fullName>
    </recommendedName>
</protein>
<proteinExistence type="predicted"/>
<accession>A0A1I4AXK6</accession>
<organism evidence="1 2">
    <name type="scientific">Rhodanobacter glycinis</name>
    <dbReference type="NCBI Taxonomy" id="582702"/>
    <lineage>
        <taxon>Bacteria</taxon>
        <taxon>Pseudomonadati</taxon>
        <taxon>Pseudomonadota</taxon>
        <taxon>Gammaproteobacteria</taxon>
        <taxon>Lysobacterales</taxon>
        <taxon>Rhodanobacteraceae</taxon>
        <taxon>Rhodanobacter</taxon>
    </lineage>
</organism>
<sequence>MTRAARQRLWLLLGVAALLALALWQWRSDRAHAPGTLLGLDPASITQIQLQFGHAAAMNYRRNHGHWQAADGTPAQIDDARLDALAAIAAAPVEHWRPLTDFDPAKIGLAAPRAVLQLDGHTLRFGAVAAIGHRCYVQRGTQVALVSLRYMPQAPTSQTVELP</sequence>
<gene>
    <name evidence="1" type="ORF">SAMN05192579_104153</name>
</gene>
<dbReference type="Proteomes" id="UP000198725">
    <property type="component" value="Unassembled WGS sequence"/>
</dbReference>